<dbReference type="PRINTS" id="PR00388">
    <property type="entry name" value="PDIESTERASE2"/>
</dbReference>
<keyword evidence="3" id="KW-1185">Reference proteome</keyword>
<dbReference type="SUPFAM" id="SSF56281">
    <property type="entry name" value="Metallo-hydrolase/oxidoreductase"/>
    <property type="match status" value="1"/>
</dbReference>
<comment type="similarity">
    <text evidence="1">Belongs to the cyclic nucleotide phosphodiesterase class-II family.</text>
</comment>
<dbReference type="OrthoDB" id="258495at2759"/>
<dbReference type="PANTHER" id="PTHR28283">
    <property type="entry name" value="3',5'-CYCLIC-NUCLEOTIDE PHOSPHODIESTERASE 1"/>
    <property type="match status" value="1"/>
</dbReference>
<dbReference type="CDD" id="cd07735">
    <property type="entry name" value="class_II_PDE_MBL-fold"/>
    <property type="match status" value="1"/>
</dbReference>
<dbReference type="Pfam" id="PF02112">
    <property type="entry name" value="PDEase_II"/>
    <property type="match status" value="1"/>
</dbReference>
<dbReference type="GO" id="GO:1902660">
    <property type="term" value="P:negative regulation of glucose mediated signaling pathway"/>
    <property type="evidence" value="ECO:0007669"/>
    <property type="project" value="TreeGrafter"/>
</dbReference>
<dbReference type="AlphaFoldDB" id="A0A1G4KJY1"/>
<dbReference type="Proteomes" id="UP000191144">
    <property type="component" value="Chromosome H"/>
</dbReference>
<keyword evidence="1" id="KW-0378">Hydrolase</keyword>
<organism evidence="2 3">
    <name type="scientific">Lachancea meyersii CBS 8951</name>
    <dbReference type="NCBI Taxonomy" id="1266667"/>
    <lineage>
        <taxon>Eukaryota</taxon>
        <taxon>Fungi</taxon>
        <taxon>Dikarya</taxon>
        <taxon>Ascomycota</taxon>
        <taxon>Saccharomycotina</taxon>
        <taxon>Saccharomycetes</taxon>
        <taxon>Saccharomycetales</taxon>
        <taxon>Saccharomycetaceae</taxon>
        <taxon>Lachancea</taxon>
    </lineage>
</organism>
<protein>
    <submittedName>
        <fullName evidence="2">LAME_0H20868g1_1</fullName>
    </submittedName>
</protein>
<accession>A0A1G4KJY1</accession>
<name>A0A1G4KJY1_9SACH</name>
<dbReference type="PANTHER" id="PTHR28283:SF1">
    <property type="entry name" value="3',5'-CYCLIC-NUCLEOTIDE PHOSPHODIESTERASE 1"/>
    <property type="match status" value="1"/>
</dbReference>
<dbReference type="InterPro" id="IPR000396">
    <property type="entry name" value="Pdiesterase2"/>
</dbReference>
<evidence type="ECO:0000313" key="3">
    <source>
        <dbReference type="Proteomes" id="UP000191144"/>
    </source>
</evidence>
<dbReference type="GO" id="GO:0047555">
    <property type="term" value="F:3',5'-cyclic-GMP phosphodiesterase activity"/>
    <property type="evidence" value="ECO:0007669"/>
    <property type="project" value="TreeGrafter"/>
</dbReference>
<sequence length="360" mass="40345">MASFEISILGASGGPLDGGNQSILLSEPGNCLHKKYICIDAGSGLRQIATMIASHQKRSSLKQNCWDDAIESFYERLEEPLHRFVDSKVRIVRGLCNDSLLDSDESIISGALRVFNNIKEYYITHPHLDHIAALVINSPACSSAEKTLWGLRPTTEALRKHVFNDILWPNLFAQKKMSFELHTLEECQSHPVKCITNWAITPLRVSHGLTVESQVRCTSTVYLIQNRVTEQAVAICGDLESDLISHKRLLANVWKHFSTTVPLEKLKCILVECSCSNATKDEHLYGHLSPNYLVHELKQLSRAYGRPLDGLQVIIMHVKMSPGMRDPRLVILQEIRQLAAAQELGDVSFSMALQGYTFVL</sequence>
<gene>
    <name evidence="2" type="ORF">LAME_0H20868G</name>
</gene>
<evidence type="ECO:0000256" key="1">
    <source>
        <dbReference type="PIRNR" id="PIRNR000962"/>
    </source>
</evidence>
<dbReference type="EMBL" id="LT598480">
    <property type="protein sequence ID" value="SCV04740.1"/>
    <property type="molecule type" value="Genomic_DNA"/>
</dbReference>
<evidence type="ECO:0000313" key="2">
    <source>
        <dbReference type="EMBL" id="SCV04740.1"/>
    </source>
</evidence>
<dbReference type="GO" id="GO:0004115">
    <property type="term" value="F:3',5'-cyclic-AMP phosphodiesterase activity"/>
    <property type="evidence" value="ECO:0007669"/>
    <property type="project" value="UniProtKB-UniRule"/>
</dbReference>
<dbReference type="PIRSF" id="PIRSF000962">
    <property type="entry name" value="Cyc_nuc_PDEase"/>
    <property type="match status" value="1"/>
</dbReference>
<proteinExistence type="inferred from homology"/>
<reference evidence="3" key="1">
    <citation type="submission" date="2016-03" db="EMBL/GenBank/DDBJ databases">
        <authorList>
            <person name="Devillers Hugo."/>
        </authorList>
    </citation>
    <scope>NUCLEOTIDE SEQUENCE [LARGE SCALE GENOMIC DNA]</scope>
</reference>
<dbReference type="Gene3D" id="3.60.15.10">
    <property type="entry name" value="Ribonuclease Z/Hydroxyacylglutathione hydrolase-like"/>
    <property type="match status" value="1"/>
</dbReference>
<dbReference type="GO" id="GO:0006198">
    <property type="term" value="P:cAMP catabolic process"/>
    <property type="evidence" value="ECO:0007669"/>
    <property type="project" value="UniProtKB-UniRule"/>
</dbReference>
<dbReference type="InterPro" id="IPR036866">
    <property type="entry name" value="RibonucZ/Hydroxyglut_hydro"/>
</dbReference>
<keyword evidence="1" id="KW-0114">cAMP</keyword>